<organism evidence="1 2">
    <name type="scientific">Giesbergeria sinuosa</name>
    <dbReference type="NCBI Taxonomy" id="80883"/>
    <lineage>
        <taxon>Bacteria</taxon>
        <taxon>Pseudomonadati</taxon>
        <taxon>Pseudomonadota</taxon>
        <taxon>Betaproteobacteria</taxon>
        <taxon>Burkholderiales</taxon>
        <taxon>Comamonadaceae</taxon>
        <taxon>Giesbergeria</taxon>
    </lineage>
</organism>
<dbReference type="SUPFAM" id="SSF53474">
    <property type="entry name" value="alpha/beta-Hydrolases"/>
    <property type="match status" value="1"/>
</dbReference>
<reference evidence="2" key="1">
    <citation type="journal article" date="2019" name="Int. J. Syst. Evol. Microbiol.">
        <title>The Global Catalogue of Microorganisms (GCM) 10K type strain sequencing project: providing services to taxonomists for standard genome sequencing and annotation.</title>
        <authorList>
            <consortium name="The Broad Institute Genomics Platform"/>
            <consortium name="The Broad Institute Genome Sequencing Center for Infectious Disease"/>
            <person name="Wu L."/>
            <person name="Ma J."/>
        </authorList>
    </citation>
    <scope>NUCLEOTIDE SEQUENCE [LARGE SCALE GENOMIC DNA]</scope>
    <source>
        <strain evidence="2">CCUG 49452</strain>
    </source>
</reference>
<evidence type="ECO:0000313" key="1">
    <source>
        <dbReference type="EMBL" id="MFC4789648.1"/>
    </source>
</evidence>
<evidence type="ECO:0000313" key="2">
    <source>
        <dbReference type="Proteomes" id="UP001596001"/>
    </source>
</evidence>
<gene>
    <name evidence="1" type="ORF">ACFO6X_11735</name>
</gene>
<accession>A0ABV9QEK7</accession>
<dbReference type="Proteomes" id="UP001596001">
    <property type="component" value="Unassembled WGS sequence"/>
</dbReference>
<sequence length="186" mass="19847">MSIATTVLFVPGLRDHVEEHWQTLLQKEIPGARCVPPLEHDKLSRDARVDTLQKALAAIEGPVVLVAHSAGVMITVQWAQKYHRSILGALLVAPADVESPMPAGYPTVAQLAASGWTPIPRNPLPFRSVLAASSNDPLCALERAQGFAKDWGSRFVEVGALGHINPASGFGPWPQALTLLDALVAA</sequence>
<dbReference type="InterPro" id="IPR010662">
    <property type="entry name" value="RBBP9/YdeN"/>
</dbReference>
<name>A0ABV9QEK7_9BURK</name>
<dbReference type="RefSeq" id="WP_382433227.1">
    <property type="nucleotide sequence ID" value="NZ_JBHSHJ010000009.1"/>
</dbReference>
<dbReference type="Pfam" id="PF06821">
    <property type="entry name" value="Ser_hydrolase"/>
    <property type="match status" value="1"/>
</dbReference>
<dbReference type="EMBL" id="JBHSHJ010000009">
    <property type="protein sequence ID" value="MFC4789648.1"/>
    <property type="molecule type" value="Genomic_DNA"/>
</dbReference>
<dbReference type="Gene3D" id="3.40.50.1820">
    <property type="entry name" value="alpha/beta hydrolase"/>
    <property type="match status" value="1"/>
</dbReference>
<comment type="caution">
    <text evidence="1">The sequence shown here is derived from an EMBL/GenBank/DDBJ whole genome shotgun (WGS) entry which is preliminary data.</text>
</comment>
<keyword evidence="2" id="KW-1185">Reference proteome</keyword>
<protein>
    <submittedName>
        <fullName evidence="1">RBBP9/YdeN family alpha/beta hydrolase</fullName>
    </submittedName>
</protein>
<proteinExistence type="predicted"/>
<keyword evidence="1" id="KW-0378">Hydrolase</keyword>
<dbReference type="GO" id="GO:0016787">
    <property type="term" value="F:hydrolase activity"/>
    <property type="evidence" value="ECO:0007669"/>
    <property type="project" value="UniProtKB-KW"/>
</dbReference>
<dbReference type="InterPro" id="IPR029058">
    <property type="entry name" value="AB_hydrolase_fold"/>
</dbReference>